<comment type="subcellular location">
    <subcellularLocation>
        <location evidence="1">Cell membrane</location>
        <topology evidence="1">Multi-pass membrane protein</topology>
    </subcellularLocation>
</comment>
<dbReference type="InterPro" id="IPR000515">
    <property type="entry name" value="MetI-like"/>
</dbReference>
<comment type="caution">
    <text evidence="9">The sequence shown here is derived from an EMBL/GenBank/DDBJ whole genome shotgun (WGS) entry which is preliminary data.</text>
</comment>
<keyword evidence="5 7" id="KW-1133">Transmembrane helix</keyword>
<feature type="transmembrane region" description="Helical" evidence="7">
    <location>
        <begin position="55"/>
        <end position="76"/>
    </location>
</feature>
<keyword evidence="2" id="KW-0813">Transport</keyword>
<keyword evidence="3" id="KW-1003">Cell membrane</keyword>
<evidence type="ECO:0000256" key="6">
    <source>
        <dbReference type="ARBA" id="ARBA00023136"/>
    </source>
</evidence>
<evidence type="ECO:0000256" key="2">
    <source>
        <dbReference type="ARBA" id="ARBA00022448"/>
    </source>
</evidence>
<evidence type="ECO:0000256" key="7">
    <source>
        <dbReference type="SAM" id="Phobius"/>
    </source>
</evidence>
<keyword evidence="6 7" id="KW-0472">Membrane</keyword>
<evidence type="ECO:0000256" key="4">
    <source>
        <dbReference type="ARBA" id="ARBA00022692"/>
    </source>
</evidence>
<dbReference type="GO" id="GO:0055085">
    <property type="term" value="P:transmembrane transport"/>
    <property type="evidence" value="ECO:0007669"/>
    <property type="project" value="InterPro"/>
</dbReference>
<evidence type="ECO:0000259" key="8">
    <source>
        <dbReference type="PROSITE" id="PS50928"/>
    </source>
</evidence>
<name>X1PQG9_9ZZZZ</name>
<accession>X1PQG9</accession>
<evidence type="ECO:0000313" key="9">
    <source>
        <dbReference type="EMBL" id="GAI44766.1"/>
    </source>
</evidence>
<feature type="non-terminal residue" evidence="9">
    <location>
        <position position="1"/>
    </location>
</feature>
<sequence>IMIPLARPILATLAIFTFMWSWNNYLWPLIVTNRIEIRTLQYGLAMFKEEGGLNWGQLMAGTTIATIPILILFFIAQKQFIKGITLTGLKEG</sequence>
<protein>
    <recommendedName>
        <fullName evidence="8">ABC transmembrane type-1 domain-containing protein</fullName>
    </recommendedName>
</protein>
<gene>
    <name evidence="9" type="ORF">S06H3_41371</name>
</gene>
<keyword evidence="4 7" id="KW-0812">Transmembrane</keyword>
<dbReference type="PROSITE" id="PS50928">
    <property type="entry name" value="ABC_TM1"/>
    <property type="match status" value="1"/>
</dbReference>
<dbReference type="SUPFAM" id="SSF161098">
    <property type="entry name" value="MetI-like"/>
    <property type="match status" value="1"/>
</dbReference>
<dbReference type="PANTHER" id="PTHR43744:SF12">
    <property type="entry name" value="ABC TRANSPORTER PERMEASE PROTEIN MG189-RELATED"/>
    <property type="match status" value="1"/>
</dbReference>
<dbReference type="GO" id="GO:0005886">
    <property type="term" value="C:plasma membrane"/>
    <property type="evidence" value="ECO:0007669"/>
    <property type="project" value="UniProtKB-SubCell"/>
</dbReference>
<organism evidence="9">
    <name type="scientific">marine sediment metagenome</name>
    <dbReference type="NCBI Taxonomy" id="412755"/>
    <lineage>
        <taxon>unclassified sequences</taxon>
        <taxon>metagenomes</taxon>
        <taxon>ecological metagenomes</taxon>
    </lineage>
</organism>
<reference evidence="9" key="1">
    <citation type="journal article" date="2014" name="Front. Microbiol.">
        <title>High frequency of phylogenetically diverse reductive dehalogenase-homologous genes in deep subseafloor sedimentary metagenomes.</title>
        <authorList>
            <person name="Kawai M."/>
            <person name="Futagami T."/>
            <person name="Toyoda A."/>
            <person name="Takaki Y."/>
            <person name="Nishi S."/>
            <person name="Hori S."/>
            <person name="Arai W."/>
            <person name="Tsubouchi T."/>
            <person name="Morono Y."/>
            <person name="Uchiyama I."/>
            <person name="Ito T."/>
            <person name="Fujiyama A."/>
            <person name="Inagaki F."/>
            <person name="Takami H."/>
        </authorList>
    </citation>
    <scope>NUCLEOTIDE SEQUENCE</scope>
    <source>
        <strain evidence="9">Expedition CK06-06</strain>
    </source>
</reference>
<dbReference type="PANTHER" id="PTHR43744">
    <property type="entry name" value="ABC TRANSPORTER PERMEASE PROTEIN MG189-RELATED-RELATED"/>
    <property type="match status" value="1"/>
</dbReference>
<feature type="domain" description="ABC transmembrane type-1" evidence="8">
    <location>
        <begin position="1"/>
        <end position="76"/>
    </location>
</feature>
<evidence type="ECO:0000256" key="5">
    <source>
        <dbReference type="ARBA" id="ARBA00022989"/>
    </source>
</evidence>
<dbReference type="InterPro" id="IPR035906">
    <property type="entry name" value="MetI-like_sf"/>
</dbReference>
<dbReference type="EMBL" id="BARV01025487">
    <property type="protein sequence ID" value="GAI44766.1"/>
    <property type="molecule type" value="Genomic_DNA"/>
</dbReference>
<proteinExistence type="predicted"/>
<evidence type="ECO:0000256" key="3">
    <source>
        <dbReference type="ARBA" id="ARBA00022475"/>
    </source>
</evidence>
<feature type="transmembrane region" description="Helical" evidence="7">
    <location>
        <begin position="5"/>
        <end position="22"/>
    </location>
</feature>
<dbReference type="AlphaFoldDB" id="X1PQG9"/>
<dbReference type="Gene3D" id="1.10.3720.10">
    <property type="entry name" value="MetI-like"/>
    <property type="match status" value="1"/>
</dbReference>
<evidence type="ECO:0000256" key="1">
    <source>
        <dbReference type="ARBA" id="ARBA00004651"/>
    </source>
</evidence>